<dbReference type="PANTHER" id="PTHR32089:SF112">
    <property type="entry name" value="LYSOZYME-LIKE PROTEIN-RELATED"/>
    <property type="match status" value="1"/>
</dbReference>
<dbReference type="GO" id="GO:0007165">
    <property type="term" value="P:signal transduction"/>
    <property type="evidence" value="ECO:0007669"/>
    <property type="project" value="UniProtKB-KW"/>
</dbReference>
<comment type="similarity">
    <text evidence="2">Belongs to the methyl-accepting chemotaxis (MCP) protein family.</text>
</comment>
<dbReference type="CDD" id="cd06225">
    <property type="entry name" value="HAMP"/>
    <property type="match status" value="1"/>
</dbReference>
<protein>
    <submittedName>
        <fullName evidence="7">Methyl-accepting chemotaxis protein</fullName>
    </submittedName>
</protein>
<evidence type="ECO:0000259" key="6">
    <source>
        <dbReference type="PROSITE" id="PS50885"/>
    </source>
</evidence>
<organism evidence="7 8">
    <name type="scientific">Pleomorphomonas diazotrophica</name>
    <dbReference type="NCBI Taxonomy" id="1166257"/>
    <lineage>
        <taxon>Bacteria</taxon>
        <taxon>Pseudomonadati</taxon>
        <taxon>Pseudomonadota</taxon>
        <taxon>Alphaproteobacteria</taxon>
        <taxon>Hyphomicrobiales</taxon>
        <taxon>Pleomorphomonadaceae</taxon>
        <taxon>Pleomorphomonas</taxon>
    </lineage>
</organism>
<keyword evidence="8" id="KW-1185">Reference proteome</keyword>
<feature type="domain" description="HAMP" evidence="6">
    <location>
        <begin position="161"/>
        <end position="214"/>
    </location>
</feature>
<gene>
    <name evidence="7" type="ORF">CXZ10_01530</name>
</gene>
<dbReference type="GO" id="GO:0016020">
    <property type="term" value="C:membrane"/>
    <property type="evidence" value="ECO:0007669"/>
    <property type="project" value="InterPro"/>
</dbReference>
<dbReference type="PROSITE" id="PS50885">
    <property type="entry name" value="HAMP"/>
    <property type="match status" value="1"/>
</dbReference>
<evidence type="ECO:0000256" key="2">
    <source>
        <dbReference type="ARBA" id="ARBA00029447"/>
    </source>
</evidence>
<dbReference type="InterPro" id="IPR004089">
    <property type="entry name" value="MCPsignal_dom"/>
</dbReference>
<name>A0A2N3M2E6_9HYPH</name>
<evidence type="ECO:0000259" key="5">
    <source>
        <dbReference type="PROSITE" id="PS50111"/>
    </source>
</evidence>
<feature type="domain" description="Methyl-accepting transducer" evidence="5">
    <location>
        <begin position="254"/>
        <end position="483"/>
    </location>
</feature>
<keyword evidence="1 3" id="KW-0807">Transducer</keyword>
<dbReference type="AlphaFoldDB" id="A0A2N3M2E6"/>
<dbReference type="PROSITE" id="PS50111">
    <property type="entry name" value="CHEMOTAXIS_TRANSDUC_2"/>
    <property type="match status" value="1"/>
</dbReference>
<dbReference type="Pfam" id="PF00672">
    <property type="entry name" value="HAMP"/>
    <property type="match status" value="1"/>
</dbReference>
<feature type="transmembrane region" description="Helical" evidence="4">
    <location>
        <begin position="137"/>
        <end position="159"/>
    </location>
</feature>
<dbReference type="Proteomes" id="UP000233491">
    <property type="component" value="Unassembled WGS sequence"/>
</dbReference>
<dbReference type="Gene3D" id="6.10.340.10">
    <property type="match status" value="1"/>
</dbReference>
<dbReference type="SUPFAM" id="SSF58104">
    <property type="entry name" value="Methyl-accepting chemotaxis protein (MCP) signaling domain"/>
    <property type="match status" value="1"/>
</dbReference>
<dbReference type="EMBL" id="PJNW01000002">
    <property type="protein sequence ID" value="PKR91050.1"/>
    <property type="molecule type" value="Genomic_DNA"/>
</dbReference>
<dbReference type="SMART" id="SM00283">
    <property type="entry name" value="MA"/>
    <property type="match status" value="1"/>
</dbReference>
<accession>A0A2N3M2E6</accession>
<sequence>MARANRNMSDVVASLFKNAAATTEKDNADAAASRDKALADAQANFGNAAERLPQQASEINGFSDRIKTVLTGTCAEVVSLSASTDPQVTAKALQLLISDCQPAINKIQQDTVAFNEEVLKNVDAQIASNHAKVTQTIWFTLAGILLATLIIGGIAIVGMRRSVVQPLALLLRQMRAMQDGDYGVIIENRDRKEEIGRIANSLEEFRSALKLAEEARHAAEAIKAAEAAELKRRSDLTDEFVERMENLSASFSGSSIEVADAAKNLSATAEETARQAQSVAGASEEASTNVQTVAAGTEELTASIGEISQQVTNSSKIAQEAAAEAAASSKNVQSLSVSAQQIGTVVELISNIAAQTNLLALNATIEAARAGEAGKGFAVVAAEVKQLADQTAKATTEINSKITEIQSATGVAVDSISKIVRTIDTIQTAAEAIAGAVEQQGAATSEIAQNTQRAAQGTAAVNQNISGVGTAAEMTGAAATQLMGLSDAMNGNSATLRREVETFVLNLKAA</sequence>
<reference evidence="7 8" key="1">
    <citation type="submission" date="2017-12" db="EMBL/GenBank/DDBJ databases">
        <title>Anaerobic carbon monoxide metabolism by Pleomorphomonas carboxyditropha sp. nov., a new mesophilic hydrogenogenic carboxidotroph.</title>
        <authorList>
            <person name="Esquivel-Elizondo S."/>
            <person name="Krajmalnik-Brown R."/>
        </authorList>
    </citation>
    <scope>NUCLEOTIDE SEQUENCE [LARGE SCALE GENOMIC DNA]</scope>
    <source>
        <strain evidence="7 8">R5-392</strain>
    </source>
</reference>
<evidence type="ECO:0000256" key="4">
    <source>
        <dbReference type="SAM" id="Phobius"/>
    </source>
</evidence>
<keyword evidence="4" id="KW-0472">Membrane</keyword>
<keyword evidence="4" id="KW-1133">Transmembrane helix</keyword>
<dbReference type="SMART" id="SM00304">
    <property type="entry name" value="HAMP"/>
    <property type="match status" value="1"/>
</dbReference>
<proteinExistence type="inferred from homology"/>
<evidence type="ECO:0000256" key="1">
    <source>
        <dbReference type="ARBA" id="ARBA00023224"/>
    </source>
</evidence>
<comment type="caution">
    <text evidence="7">The sequence shown here is derived from an EMBL/GenBank/DDBJ whole genome shotgun (WGS) entry which is preliminary data.</text>
</comment>
<dbReference type="PANTHER" id="PTHR32089">
    <property type="entry name" value="METHYL-ACCEPTING CHEMOTAXIS PROTEIN MCPB"/>
    <property type="match status" value="1"/>
</dbReference>
<evidence type="ECO:0000256" key="3">
    <source>
        <dbReference type="PROSITE-ProRule" id="PRU00284"/>
    </source>
</evidence>
<dbReference type="Pfam" id="PF00015">
    <property type="entry name" value="MCPsignal"/>
    <property type="match status" value="1"/>
</dbReference>
<dbReference type="InterPro" id="IPR003660">
    <property type="entry name" value="HAMP_dom"/>
</dbReference>
<keyword evidence="4" id="KW-0812">Transmembrane</keyword>
<evidence type="ECO:0000313" key="8">
    <source>
        <dbReference type="Proteomes" id="UP000233491"/>
    </source>
</evidence>
<evidence type="ECO:0000313" key="7">
    <source>
        <dbReference type="EMBL" id="PKR91050.1"/>
    </source>
</evidence>
<dbReference type="Gene3D" id="1.10.287.950">
    <property type="entry name" value="Methyl-accepting chemotaxis protein"/>
    <property type="match status" value="1"/>
</dbReference>